<evidence type="ECO:0000259" key="1">
    <source>
        <dbReference type="Pfam" id="PF01627"/>
    </source>
</evidence>
<feature type="domain" description="HPt" evidence="1">
    <location>
        <begin position="74"/>
        <end position="131"/>
    </location>
</feature>
<evidence type="ECO:0000313" key="3">
    <source>
        <dbReference type="Proteomes" id="UP000433181"/>
    </source>
</evidence>
<dbReference type="GO" id="GO:0000160">
    <property type="term" value="P:phosphorelay signal transduction system"/>
    <property type="evidence" value="ECO:0007669"/>
    <property type="project" value="InterPro"/>
</dbReference>
<keyword evidence="3" id="KW-1185">Reference proteome</keyword>
<dbReference type="AlphaFoldDB" id="A0A6I2UII4"/>
<dbReference type="InterPro" id="IPR036641">
    <property type="entry name" value="HPT_dom_sf"/>
</dbReference>
<accession>A0A6I2UII4</accession>
<evidence type="ECO:0000313" key="2">
    <source>
        <dbReference type="EMBL" id="MSU08536.1"/>
    </source>
</evidence>
<dbReference type="Proteomes" id="UP000433181">
    <property type="component" value="Unassembled WGS sequence"/>
</dbReference>
<gene>
    <name evidence="2" type="ORF">FYJ84_06000</name>
</gene>
<name>A0A6I2UII4_9FIRM</name>
<protein>
    <submittedName>
        <fullName evidence="2">Hpt domain-containing protein</fullName>
    </submittedName>
</protein>
<dbReference type="Pfam" id="PF01627">
    <property type="entry name" value="Hpt"/>
    <property type="match status" value="1"/>
</dbReference>
<comment type="caution">
    <text evidence="2">The sequence shown here is derived from an EMBL/GenBank/DDBJ whole genome shotgun (WGS) entry which is preliminary data.</text>
</comment>
<dbReference type="EMBL" id="VUNR01000009">
    <property type="protein sequence ID" value="MSU08536.1"/>
    <property type="molecule type" value="Genomic_DNA"/>
</dbReference>
<proteinExistence type="predicted"/>
<dbReference type="InterPro" id="IPR008207">
    <property type="entry name" value="Sig_transdc_His_kin_Hpt_dom"/>
</dbReference>
<sequence>MRFQAAAMAGNFSAVAQVIVRGLFWGCFAEVFDMSALTDKLAAYGCNIDEAMGRFLNNEAFYAKCYGKFVADKSFARLGEALQAGDVKGAFEAAHDLKGISANMGITPVYELIVGMVEVLRAGRMPEDAMETYQRLMEMHADLESFAG</sequence>
<dbReference type="Gene3D" id="1.20.120.160">
    <property type="entry name" value="HPT domain"/>
    <property type="match status" value="1"/>
</dbReference>
<dbReference type="SUPFAM" id="SSF47226">
    <property type="entry name" value="Histidine-containing phosphotransfer domain, HPT domain"/>
    <property type="match status" value="1"/>
</dbReference>
<organism evidence="2 3">
    <name type="scientific">Anaerovibrio slackiae</name>
    <dbReference type="NCBI Taxonomy" id="2652309"/>
    <lineage>
        <taxon>Bacteria</taxon>
        <taxon>Bacillati</taxon>
        <taxon>Bacillota</taxon>
        <taxon>Negativicutes</taxon>
        <taxon>Selenomonadales</taxon>
        <taxon>Selenomonadaceae</taxon>
        <taxon>Anaerovibrio</taxon>
    </lineage>
</organism>
<reference evidence="2 3" key="1">
    <citation type="submission" date="2019-08" db="EMBL/GenBank/DDBJ databases">
        <title>In-depth cultivation of the pig gut microbiome towards novel bacterial diversity and tailored functional studies.</title>
        <authorList>
            <person name="Wylensek D."/>
            <person name="Hitch T.C.A."/>
            <person name="Clavel T."/>
        </authorList>
    </citation>
    <scope>NUCLEOTIDE SEQUENCE [LARGE SCALE GENOMIC DNA]</scope>
    <source>
        <strain evidence="2 3">WCA-693-APC-5D-A</strain>
    </source>
</reference>